<keyword evidence="3" id="KW-1185">Reference proteome</keyword>
<proteinExistence type="predicted"/>
<accession>A0ABQ4FB72</accession>
<comment type="caution">
    <text evidence="2">The sequence shown here is derived from an EMBL/GenBank/DDBJ whole genome shotgun (WGS) entry which is preliminary data.</text>
</comment>
<evidence type="ECO:0000313" key="2">
    <source>
        <dbReference type="EMBL" id="GIH32071.1"/>
    </source>
</evidence>
<evidence type="ECO:0000313" key="3">
    <source>
        <dbReference type="Proteomes" id="UP000651728"/>
    </source>
</evidence>
<organism evidence="2 3">
    <name type="scientific">Microbispora amethystogenes</name>
    <dbReference type="NCBI Taxonomy" id="1427754"/>
    <lineage>
        <taxon>Bacteria</taxon>
        <taxon>Bacillati</taxon>
        <taxon>Actinomycetota</taxon>
        <taxon>Actinomycetes</taxon>
        <taxon>Streptosporangiales</taxon>
        <taxon>Streptosporangiaceae</taxon>
        <taxon>Microbispora</taxon>
    </lineage>
</organism>
<protein>
    <recommendedName>
        <fullName evidence="4">Transposase</fullName>
    </recommendedName>
</protein>
<sequence length="110" mass="11664">MCEGPHSAQAVDHVLRPEGALGPGRRAAGGPYSQIAIIAARNMWRISGTLVGNVAGRPWPGLFAAACRAPEQRKPSHGLPFRIKAVRWVVPHISAVAEVVVMARCGTKPP</sequence>
<evidence type="ECO:0000256" key="1">
    <source>
        <dbReference type="SAM" id="MobiDB-lite"/>
    </source>
</evidence>
<dbReference type="Proteomes" id="UP000651728">
    <property type="component" value="Unassembled WGS sequence"/>
</dbReference>
<dbReference type="EMBL" id="BOOB01000014">
    <property type="protein sequence ID" value="GIH32071.1"/>
    <property type="molecule type" value="Genomic_DNA"/>
</dbReference>
<evidence type="ECO:0008006" key="4">
    <source>
        <dbReference type="Google" id="ProtNLM"/>
    </source>
</evidence>
<feature type="compositionally biased region" description="Low complexity" evidence="1">
    <location>
        <begin position="17"/>
        <end position="28"/>
    </location>
</feature>
<feature type="region of interest" description="Disordered" evidence="1">
    <location>
        <begin position="1"/>
        <end position="28"/>
    </location>
</feature>
<name>A0ABQ4FB72_9ACTN</name>
<gene>
    <name evidence="2" type="ORF">Mam01_22350</name>
</gene>
<reference evidence="2 3" key="1">
    <citation type="submission" date="2021-01" db="EMBL/GenBank/DDBJ databases">
        <title>Whole genome shotgun sequence of Microbispora amethystogenes NBRC 101907.</title>
        <authorList>
            <person name="Komaki H."/>
            <person name="Tamura T."/>
        </authorList>
    </citation>
    <scope>NUCLEOTIDE SEQUENCE [LARGE SCALE GENOMIC DNA]</scope>
    <source>
        <strain evidence="2 3">NBRC 101907</strain>
    </source>
</reference>